<feature type="compositionally biased region" description="Pro residues" evidence="1">
    <location>
        <begin position="56"/>
        <end position="71"/>
    </location>
</feature>
<feature type="region of interest" description="Disordered" evidence="1">
    <location>
        <begin position="20"/>
        <end position="71"/>
    </location>
</feature>
<evidence type="ECO:0000256" key="1">
    <source>
        <dbReference type="SAM" id="MobiDB-lite"/>
    </source>
</evidence>
<feature type="region of interest" description="Disordered" evidence="1">
    <location>
        <begin position="280"/>
        <end position="307"/>
    </location>
</feature>
<feature type="compositionally biased region" description="Acidic residues" evidence="1">
    <location>
        <begin position="37"/>
        <end position="52"/>
    </location>
</feature>
<proteinExistence type="predicted"/>
<evidence type="ECO:0000313" key="4">
    <source>
        <dbReference type="Proteomes" id="UP000518300"/>
    </source>
</evidence>
<dbReference type="AlphaFoldDB" id="A0A848LQ95"/>
<feature type="compositionally biased region" description="Basic residues" evidence="1">
    <location>
        <begin position="283"/>
        <end position="301"/>
    </location>
</feature>
<reference evidence="3 4" key="1">
    <citation type="submission" date="2020-04" db="EMBL/GenBank/DDBJ databases">
        <title>Draft genome of Pyxidicoccus fallax type strain.</title>
        <authorList>
            <person name="Whitworth D.E."/>
        </authorList>
    </citation>
    <scope>NUCLEOTIDE SEQUENCE [LARGE SCALE GENOMIC DNA]</scope>
    <source>
        <strain evidence="3 4">DSM 14698</strain>
    </source>
</reference>
<dbReference type="EMBL" id="JABBJJ010000214">
    <property type="protein sequence ID" value="NMO19936.1"/>
    <property type="molecule type" value="Genomic_DNA"/>
</dbReference>
<protein>
    <submittedName>
        <fullName evidence="3">BcpO-related WXXGXW repeat protein</fullName>
    </submittedName>
</protein>
<dbReference type="InterPro" id="IPR024447">
    <property type="entry name" value="YXWGXW_rpt"/>
</dbReference>
<evidence type="ECO:0000313" key="3">
    <source>
        <dbReference type="EMBL" id="NMO19936.1"/>
    </source>
</evidence>
<dbReference type="Proteomes" id="UP000518300">
    <property type="component" value="Unassembled WGS sequence"/>
</dbReference>
<keyword evidence="4" id="KW-1185">Reference proteome</keyword>
<feature type="chain" id="PRO_5032298219" evidence="2">
    <location>
        <begin position="21"/>
        <end position="307"/>
    </location>
</feature>
<evidence type="ECO:0000256" key="2">
    <source>
        <dbReference type="SAM" id="SignalP"/>
    </source>
</evidence>
<feature type="region of interest" description="Disordered" evidence="1">
    <location>
        <begin position="141"/>
        <end position="164"/>
    </location>
</feature>
<dbReference type="RefSeq" id="WP_169349174.1">
    <property type="nucleotide sequence ID" value="NZ_JABBJJ010000214.1"/>
</dbReference>
<gene>
    <name evidence="3" type="ORF">HG543_34510</name>
</gene>
<keyword evidence="2" id="KW-0732">Signal</keyword>
<dbReference type="Pfam" id="PF12779">
    <property type="entry name" value="WXXGXW"/>
    <property type="match status" value="3"/>
</dbReference>
<name>A0A848LQ95_9BACT</name>
<sequence>MTPRNWACLVALLAAPVVSAQTTPLPAQDPDDSRYEEYDDTYDNSGYEEDDVPTAPYAPPDLPRENPPPRPFAGAVWASGHWYWDDGEWRFNPGTWLAPMPGYRFINGYWEQDSQGWRWVSGGWARPDSTMVEIPVAMTGGGEALSTSQPPPPPRVEEAPPAPQSGLTWTPGYWYWTGVEHVWVEGTWVAPPRPDLVFVAPRWVRRGPSWYFSCGGWAVRGSVRVTIPVYRHAGIRVSWGHPYYFSHAWSRYPVVRHYEYRRWGDRHWRHDRGHYRGHDSRWRGPRHHPASPGGPRHHRDGRGRWRD</sequence>
<feature type="signal peptide" evidence="2">
    <location>
        <begin position="1"/>
        <end position="20"/>
    </location>
</feature>
<accession>A0A848LQ95</accession>
<organism evidence="3 4">
    <name type="scientific">Pyxidicoccus fallax</name>
    <dbReference type="NCBI Taxonomy" id="394095"/>
    <lineage>
        <taxon>Bacteria</taxon>
        <taxon>Pseudomonadati</taxon>
        <taxon>Myxococcota</taxon>
        <taxon>Myxococcia</taxon>
        <taxon>Myxococcales</taxon>
        <taxon>Cystobacterineae</taxon>
        <taxon>Myxococcaceae</taxon>
        <taxon>Pyxidicoccus</taxon>
    </lineage>
</organism>
<comment type="caution">
    <text evidence="3">The sequence shown here is derived from an EMBL/GenBank/DDBJ whole genome shotgun (WGS) entry which is preliminary data.</text>
</comment>